<dbReference type="Proteomes" id="UP000825381">
    <property type="component" value="Chromosome"/>
</dbReference>
<protein>
    <submittedName>
        <fullName evidence="1">ATP-binding protein</fullName>
    </submittedName>
</protein>
<sequence>MKIKNIKIINVKGIANRTFDLNLIPNKPNILVAPNGFGKSSFSIGFDSLKRNKIELDEKNYHLNDSNNKPVIEMTIEDISGIKNLLANDTTNIISNEFDVFVINSQLMAKAKKMNISGNIIVKSSLEISPITLIKTIPSKVLFSYNVTKARQAFGTNGFILSNIISVFKSASLLHSIINEVNFSKFVQVKTSRTLSILKDEINEKTGTKKQIKSWIEEYKKAEFEDISEFNKLAKILRNFDGISTDTESYLAAFQVIETALSMKANFQKAANYVFYLDEKDYFTTSINDFIPANVQKRFDIKPKVSGSSLVIEWPKAHEISNGQRDILSFIALLMKAKRSFKKQNCILIIDEVFDYLDDANLIAFQYFVTNMIEDMKSKGKNFFPILMTHLDPLFFHNNCFNKHKLKVAYLKETPYQSSQHIINLIKKRGDSTIQQDVDKHHFHYYPTPVSIENEFVALGLPKAWGCSEKFHEFINFEVEKYLEDKKDYDPLAICFGVRVKVEELIYDQIKDSEKRQEFLDLHGTKKKLEYCEKIRHSVPDTFYLLGIIYNDELHRHKDDDNVRAVANKLENFVIKKMISGIFSKT</sequence>
<evidence type="ECO:0000313" key="1">
    <source>
        <dbReference type="EMBL" id="QYJ69164.1"/>
    </source>
</evidence>
<keyword evidence="1" id="KW-0547">Nucleotide-binding</keyword>
<gene>
    <name evidence="1" type="ORF">K1I41_04540</name>
</gene>
<organism evidence="1 2">
    <name type="scientific">Flavobacterium litorale</name>
    <dbReference type="NCBI Taxonomy" id="2856519"/>
    <lineage>
        <taxon>Bacteria</taxon>
        <taxon>Pseudomonadati</taxon>
        <taxon>Bacteroidota</taxon>
        <taxon>Flavobacteriia</taxon>
        <taxon>Flavobacteriales</taxon>
        <taxon>Flavobacteriaceae</taxon>
        <taxon>Flavobacterium</taxon>
    </lineage>
</organism>
<dbReference type="Gene3D" id="3.40.50.300">
    <property type="entry name" value="P-loop containing nucleotide triphosphate hydrolases"/>
    <property type="match status" value="1"/>
</dbReference>
<dbReference type="InterPro" id="IPR027417">
    <property type="entry name" value="P-loop_NTPase"/>
</dbReference>
<proteinExistence type="predicted"/>
<dbReference type="RefSeq" id="WP_220641499.1">
    <property type="nucleotide sequence ID" value="NZ_CP080429.1"/>
</dbReference>
<dbReference type="EMBL" id="CP080429">
    <property type="protein sequence ID" value="QYJ69164.1"/>
    <property type="molecule type" value="Genomic_DNA"/>
</dbReference>
<keyword evidence="1" id="KW-0067">ATP-binding</keyword>
<dbReference type="GO" id="GO:0005524">
    <property type="term" value="F:ATP binding"/>
    <property type="evidence" value="ECO:0007669"/>
    <property type="project" value="UniProtKB-KW"/>
</dbReference>
<evidence type="ECO:0000313" key="2">
    <source>
        <dbReference type="Proteomes" id="UP000825381"/>
    </source>
</evidence>
<dbReference type="SUPFAM" id="SSF52540">
    <property type="entry name" value="P-loop containing nucleoside triphosphate hydrolases"/>
    <property type="match status" value="1"/>
</dbReference>
<keyword evidence="2" id="KW-1185">Reference proteome</keyword>
<accession>A0ABX8V8I6</accession>
<reference evidence="1 2" key="1">
    <citation type="submission" date="2021-07" db="EMBL/GenBank/DDBJ databases">
        <title>Flavobacterium WSW3-B6 sp.nov, isolated from seaweed.</title>
        <authorList>
            <person name="Muhammad N."/>
            <person name="Ho H."/>
            <person name="Lee Y.-J."/>
            <person name="Nguyen T."/>
            <person name="Ho J."/>
            <person name="Kim S.-G."/>
        </authorList>
    </citation>
    <scope>NUCLEOTIDE SEQUENCE [LARGE SCALE GENOMIC DNA]</scope>
    <source>
        <strain evidence="1 2">WSW3-B6</strain>
    </source>
</reference>
<name>A0ABX8V8I6_9FLAO</name>